<proteinExistence type="predicted"/>
<reference evidence="1 2" key="1">
    <citation type="journal article" date="2019" name="Nat. Med.">
        <title>A library of human gut bacterial isolates paired with longitudinal multiomics data enables mechanistic microbiome research.</title>
        <authorList>
            <person name="Poyet M."/>
            <person name="Groussin M."/>
            <person name="Gibbons S.M."/>
            <person name="Avila-Pacheco J."/>
            <person name="Jiang X."/>
            <person name="Kearney S.M."/>
            <person name="Perrotta A.R."/>
            <person name="Berdy B."/>
            <person name="Zhao S."/>
            <person name="Lieberman T.D."/>
            <person name="Swanson P.K."/>
            <person name="Smith M."/>
            <person name="Roesemann S."/>
            <person name="Alexander J.E."/>
            <person name="Rich S.A."/>
            <person name="Livny J."/>
            <person name="Vlamakis H."/>
            <person name="Clish C."/>
            <person name="Bullock K."/>
            <person name="Deik A."/>
            <person name="Scott J."/>
            <person name="Pierce K.A."/>
            <person name="Xavier R.J."/>
            <person name="Alm E.J."/>
        </authorList>
    </citation>
    <scope>NUCLEOTIDE SEQUENCE [LARGE SCALE GENOMIC DNA]</scope>
    <source>
        <strain evidence="1 2">BIOML-A4</strain>
    </source>
</reference>
<gene>
    <name evidence="1" type="ORF">GMC65_01160</name>
</gene>
<protein>
    <submittedName>
        <fullName evidence="1">Uncharacterized protein</fullName>
    </submittedName>
</protein>
<evidence type="ECO:0000313" key="2">
    <source>
        <dbReference type="Proteomes" id="UP000439678"/>
    </source>
</evidence>
<accession>A0A6A8UFQ2</accession>
<evidence type="ECO:0000313" key="1">
    <source>
        <dbReference type="EMBL" id="MTR26992.1"/>
    </source>
</evidence>
<name>A0A6A8UFQ2_STRSL</name>
<dbReference type="AlphaFoldDB" id="A0A6A8UFQ2"/>
<sequence length="90" mass="10274">MSKFTEFAQAVGEDIKEIKDKQSSSLSISQAYGLFPTYNNFFLQVLEQNKFAADPLVTKSQLPTNEIDTLKQKVEELERTISEIKQSIQK</sequence>
<comment type="caution">
    <text evidence="1">The sequence shown here is derived from an EMBL/GenBank/DDBJ whole genome shotgun (WGS) entry which is preliminary data.</text>
</comment>
<organism evidence="1 2">
    <name type="scientific">Streptococcus salivarius</name>
    <dbReference type="NCBI Taxonomy" id="1304"/>
    <lineage>
        <taxon>Bacteria</taxon>
        <taxon>Bacillati</taxon>
        <taxon>Bacillota</taxon>
        <taxon>Bacilli</taxon>
        <taxon>Lactobacillales</taxon>
        <taxon>Streptococcaceae</taxon>
        <taxon>Streptococcus</taxon>
    </lineage>
</organism>
<dbReference type="RefSeq" id="WP_155124296.1">
    <property type="nucleotide sequence ID" value="NZ_WMXZ01000014.1"/>
</dbReference>
<dbReference type="EMBL" id="WMYO01000001">
    <property type="protein sequence ID" value="MTR26992.1"/>
    <property type="molecule type" value="Genomic_DNA"/>
</dbReference>
<dbReference type="Proteomes" id="UP000439678">
    <property type="component" value="Unassembled WGS sequence"/>
</dbReference>